<keyword evidence="2" id="KW-1185">Reference proteome</keyword>
<dbReference type="RefSeq" id="WP_190968379.1">
    <property type="nucleotide sequence ID" value="NZ_JACJTB010000017.1"/>
</dbReference>
<accession>A0ABR8FY34</accession>
<comment type="caution">
    <text evidence="1">The sequence shown here is derived from an EMBL/GenBank/DDBJ whole genome shotgun (WGS) entry which is preliminary data.</text>
</comment>
<gene>
    <name evidence="1" type="ORF">H6G74_14785</name>
</gene>
<protein>
    <submittedName>
        <fullName evidence="1">Uncharacterized protein</fullName>
    </submittedName>
</protein>
<reference evidence="1 2" key="1">
    <citation type="journal article" date="2020" name="ISME J.">
        <title>Comparative genomics reveals insights into cyanobacterial evolution and habitat adaptation.</title>
        <authorList>
            <person name="Chen M.Y."/>
            <person name="Teng W.K."/>
            <person name="Zhao L."/>
            <person name="Hu C.X."/>
            <person name="Zhou Y.K."/>
            <person name="Han B.P."/>
            <person name="Song L.R."/>
            <person name="Shu W.S."/>
        </authorList>
    </citation>
    <scope>NUCLEOTIDE SEQUENCE [LARGE SCALE GENOMIC DNA]</scope>
    <source>
        <strain evidence="1 2">FACHB-130</strain>
    </source>
</reference>
<evidence type="ECO:0000313" key="1">
    <source>
        <dbReference type="EMBL" id="MBD2595586.1"/>
    </source>
</evidence>
<sequence length="54" mass="5821">MAEIKITQLKSEKAADEIVDLKSKSAKDSPEFTAFTTVRGGVAFAVAKWSSFLA</sequence>
<proteinExistence type="predicted"/>
<organism evidence="1 2">
    <name type="scientific">Nostoc spongiaeforme FACHB-130</name>
    <dbReference type="NCBI Taxonomy" id="1357510"/>
    <lineage>
        <taxon>Bacteria</taxon>
        <taxon>Bacillati</taxon>
        <taxon>Cyanobacteriota</taxon>
        <taxon>Cyanophyceae</taxon>
        <taxon>Nostocales</taxon>
        <taxon>Nostocaceae</taxon>
        <taxon>Nostoc</taxon>
    </lineage>
</organism>
<dbReference type="Proteomes" id="UP000603457">
    <property type="component" value="Unassembled WGS sequence"/>
</dbReference>
<evidence type="ECO:0000313" key="2">
    <source>
        <dbReference type="Proteomes" id="UP000603457"/>
    </source>
</evidence>
<dbReference type="EMBL" id="JACJTB010000017">
    <property type="protein sequence ID" value="MBD2595586.1"/>
    <property type="molecule type" value="Genomic_DNA"/>
</dbReference>
<name>A0ABR8FY34_9NOSO</name>